<organism evidence="2 3">
    <name type="scientific">Candidatus Roizmanbacteria bacterium CG_4_9_14_3_um_filter_33_18</name>
    <dbReference type="NCBI Taxonomy" id="1974841"/>
    <lineage>
        <taxon>Bacteria</taxon>
        <taxon>Candidatus Roizmaniibacteriota</taxon>
    </lineage>
</organism>
<proteinExistence type="predicted"/>
<feature type="region of interest" description="Disordered" evidence="1">
    <location>
        <begin position="1"/>
        <end position="20"/>
    </location>
</feature>
<evidence type="ECO:0000256" key="1">
    <source>
        <dbReference type="SAM" id="MobiDB-lite"/>
    </source>
</evidence>
<accession>A0A2M7XZA9</accession>
<gene>
    <name evidence="2" type="ORF">CO165_00140</name>
</gene>
<name>A0A2M7XZA9_9BACT</name>
<comment type="caution">
    <text evidence="2">The sequence shown here is derived from an EMBL/GenBank/DDBJ whole genome shotgun (WGS) entry which is preliminary data.</text>
</comment>
<sequence length="63" mass="7005">MVIKTEVPPPQTEGKKNPPFPMTQAFIINVLAQPEKYKGPTGDAILQAVDEKLKINKQEKKST</sequence>
<reference evidence="3" key="1">
    <citation type="submission" date="2017-09" db="EMBL/GenBank/DDBJ databases">
        <title>Depth-based differentiation of microbial function through sediment-hosted aquifers and enrichment of novel symbionts in the deep terrestrial subsurface.</title>
        <authorList>
            <person name="Probst A.J."/>
            <person name="Ladd B."/>
            <person name="Jarett J.K."/>
            <person name="Geller-Mcgrath D.E."/>
            <person name="Sieber C.M.K."/>
            <person name="Emerson J.B."/>
            <person name="Anantharaman K."/>
            <person name="Thomas B.C."/>
            <person name="Malmstrom R."/>
            <person name="Stieglmeier M."/>
            <person name="Klingl A."/>
            <person name="Woyke T."/>
            <person name="Ryan C.M."/>
            <person name="Banfield J.F."/>
        </authorList>
    </citation>
    <scope>NUCLEOTIDE SEQUENCE [LARGE SCALE GENOMIC DNA]</scope>
</reference>
<evidence type="ECO:0000313" key="2">
    <source>
        <dbReference type="EMBL" id="PJA56081.1"/>
    </source>
</evidence>
<evidence type="ECO:0000313" key="3">
    <source>
        <dbReference type="Proteomes" id="UP000229647"/>
    </source>
</evidence>
<protein>
    <submittedName>
        <fullName evidence="2">Uncharacterized protein</fullName>
    </submittedName>
</protein>
<dbReference type="EMBL" id="PFWL01000007">
    <property type="protein sequence ID" value="PJA56081.1"/>
    <property type="molecule type" value="Genomic_DNA"/>
</dbReference>
<dbReference type="AlphaFoldDB" id="A0A2M7XZA9"/>
<dbReference type="Proteomes" id="UP000229647">
    <property type="component" value="Unassembled WGS sequence"/>
</dbReference>